<accession>A0A0A9HJJ2</accession>
<organism evidence="1">
    <name type="scientific">Arundo donax</name>
    <name type="common">Giant reed</name>
    <name type="synonym">Donax arundinaceus</name>
    <dbReference type="NCBI Taxonomy" id="35708"/>
    <lineage>
        <taxon>Eukaryota</taxon>
        <taxon>Viridiplantae</taxon>
        <taxon>Streptophyta</taxon>
        <taxon>Embryophyta</taxon>
        <taxon>Tracheophyta</taxon>
        <taxon>Spermatophyta</taxon>
        <taxon>Magnoliopsida</taxon>
        <taxon>Liliopsida</taxon>
        <taxon>Poales</taxon>
        <taxon>Poaceae</taxon>
        <taxon>PACMAD clade</taxon>
        <taxon>Arundinoideae</taxon>
        <taxon>Arundineae</taxon>
        <taxon>Arundo</taxon>
    </lineage>
</organism>
<evidence type="ECO:0000313" key="1">
    <source>
        <dbReference type="EMBL" id="JAE37340.1"/>
    </source>
</evidence>
<sequence length="42" mass="5112">MYVRPKLRLVWNNCNHYNISEGENMRQCKRAACTLFYGRNNF</sequence>
<dbReference type="EMBL" id="GBRH01160556">
    <property type="protein sequence ID" value="JAE37340.1"/>
    <property type="molecule type" value="Transcribed_RNA"/>
</dbReference>
<reference evidence="1" key="2">
    <citation type="journal article" date="2015" name="Data Brief">
        <title>Shoot transcriptome of the giant reed, Arundo donax.</title>
        <authorList>
            <person name="Barrero R.A."/>
            <person name="Guerrero F.D."/>
            <person name="Moolhuijzen P."/>
            <person name="Goolsby J.A."/>
            <person name="Tidwell J."/>
            <person name="Bellgard S.E."/>
            <person name="Bellgard M.I."/>
        </authorList>
    </citation>
    <scope>NUCLEOTIDE SEQUENCE</scope>
    <source>
        <tissue evidence="1">Shoot tissue taken approximately 20 cm above the soil surface</tissue>
    </source>
</reference>
<name>A0A0A9HJJ2_ARUDO</name>
<protein>
    <submittedName>
        <fullName evidence="1">Uncharacterized protein</fullName>
    </submittedName>
</protein>
<proteinExistence type="predicted"/>
<dbReference type="AlphaFoldDB" id="A0A0A9HJJ2"/>
<reference evidence="1" key="1">
    <citation type="submission" date="2014-09" db="EMBL/GenBank/DDBJ databases">
        <authorList>
            <person name="Magalhaes I.L.F."/>
            <person name="Oliveira U."/>
            <person name="Santos F.R."/>
            <person name="Vidigal T.H.D.A."/>
            <person name="Brescovit A.D."/>
            <person name="Santos A.J."/>
        </authorList>
    </citation>
    <scope>NUCLEOTIDE SEQUENCE</scope>
    <source>
        <tissue evidence="1">Shoot tissue taken approximately 20 cm above the soil surface</tissue>
    </source>
</reference>